<dbReference type="InterPro" id="IPR011333">
    <property type="entry name" value="SKP1/BTB/POZ_sf"/>
</dbReference>
<dbReference type="EMBL" id="KN824287">
    <property type="protein sequence ID" value="KIM29707.1"/>
    <property type="molecule type" value="Genomic_DNA"/>
</dbReference>
<accession>A0A0C2XL24</accession>
<dbReference type="CDD" id="cd18186">
    <property type="entry name" value="BTB_POZ_ZBTB_KLHL-like"/>
    <property type="match status" value="1"/>
</dbReference>
<dbReference type="HOGENOM" id="CLU_093557_0_0_1"/>
<dbReference type="SUPFAM" id="SSF54695">
    <property type="entry name" value="POZ domain"/>
    <property type="match status" value="1"/>
</dbReference>
<dbReference type="Proteomes" id="UP000054097">
    <property type="component" value="Unassembled WGS sequence"/>
</dbReference>
<proteinExistence type="predicted"/>
<dbReference type="AlphaFoldDB" id="A0A0C2XL24"/>
<name>A0A0C2XL24_SERVB</name>
<gene>
    <name evidence="1" type="ORF">M408DRAFT_328570</name>
</gene>
<dbReference type="Gene3D" id="3.30.710.10">
    <property type="entry name" value="Potassium Channel Kv1.1, Chain A"/>
    <property type="match status" value="1"/>
</dbReference>
<reference evidence="1 2" key="1">
    <citation type="submission" date="2014-04" db="EMBL/GenBank/DDBJ databases">
        <authorList>
            <consortium name="DOE Joint Genome Institute"/>
            <person name="Kuo A."/>
            <person name="Zuccaro A."/>
            <person name="Kohler A."/>
            <person name="Nagy L.G."/>
            <person name="Floudas D."/>
            <person name="Copeland A."/>
            <person name="Barry K.W."/>
            <person name="Cichocki N."/>
            <person name="Veneault-Fourrey C."/>
            <person name="LaButti K."/>
            <person name="Lindquist E.A."/>
            <person name="Lipzen A."/>
            <person name="Lundell T."/>
            <person name="Morin E."/>
            <person name="Murat C."/>
            <person name="Sun H."/>
            <person name="Tunlid A."/>
            <person name="Henrissat B."/>
            <person name="Grigoriev I.V."/>
            <person name="Hibbett D.S."/>
            <person name="Martin F."/>
            <person name="Nordberg H.P."/>
            <person name="Cantor M.N."/>
            <person name="Hua S.X."/>
        </authorList>
    </citation>
    <scope>NUCLEOTIDE SEQUENCE [LARGE SCALE GENOMIC DNA]</scope>
    <source>
        <strain evidence="1 2">MAFF 305830</strain>
    </source>
</reference>
<reference evidence="2" key="2">
    <citation type="submission" date="2015-01" db="EMBL/GenBank/DDBJ databases">
        <title>Evolutionary Origins and Diversification of the Mycorrhizal Mutualists.</title>
        <authorList>
            <consortium name="DOE Joint Genome Institute"/>
            <consortium name="Mycorrhizal Genomics Consortium"/>
            <person name="Kohler A."/>
            <person name="Kuo A."/>
            <person name="Nagy L.G."/>
            <person name="Floudas D."/>
            <person name="Copeland A."/>
            <person name="Barry K.W."/>
            <person name="Cichocki N."/>
            <person name="Veneault-Fourrey C."/>
            <person name="LaButti K."/>
            <person name="Lindquist E.A."/>
            <person name="Lipzen A."/>
            <person name="Lundell T."/>
            <person name="Morin E."/>
            <person name="Murat C."/>
            <person name="Riley R."/>
            <person name="Ohm R."/>
            <person name="Sun H."/>
            <person name="Tunlid A."/>
            <person name="Henrissat B."/>
            <person name="Grigoriev I.V."/>
            <person name="Hibbett D.S."/>
            <person name="Martin F."/>
        </authorList>
    </citation>
    <scope>NUCLEOTIDE SEQUENCE [LARGE SCALE GENOMIC DNA]</scope>
    <source>
        <strain evidence="2">MAFF 305830</strain>
    </source>
</reference>
<keyword evidence="2" id="KW-1185">Reference proteome</keyword>
<dbReference type="STRING" id="933852.A0A0C2XL24"/>
<protein>
    <submittedName>
        <fullName evidence="1">Uncharacterized protein</fullName>
    </submittedName>
</protein>
<evidence type="ECO:0000313" key="1">
    <source>
        <dbReference type="EMBL" id="KIM29707.1"/>
    </source>
</evidence>
<organism evidence="1 2">
    <name type="scientific">Serendipita vermifera MAFF 305830</name>
    <dbReference type="NCBI Taxonomy" id="933852"/>
    <lineage>
        <taxon>Eukaryota</taxon>
        <taxon>Fungi</taxon>
        <taxon>Dikarya</taxon>
        <taxon>Basidiomycota</taxon>
        <taxon>Agaricomycotina</taxon>
        <taxon>Agaricomycetes</taxon>
        <taxon>Sebacinales</taxon>
        <taxon>Serendipitaceae</taxon>
        <taxon>Serendipita</taxon>
    </lineage>
</organism>
<evidence type="ECO:0000313" key="2">
    <source>
        <dbReference type="Proteomes" id="UP000054097"/>
    </source>
</evidence>
<dbReference type="OrthoDB" id="3199068at2759"/>
<sequence length="236" mass="26263">MAKKKRSGVRISLAVGIEENIDNTTNEPRHHPEFYIPSGDIVFQVEKTIFKIHSHFLTTQSEVFNGMIAAPQETSMAFPAQEDGYNDGTNSKPLVLSGDRVEGWALFLSAIYRHNHLKPVTYDGKESIEVLRIAHKYCMNSIEDELISRLKEGNGTAGFLDLMVASRIVDSKELYDTALQGLIASEPKPTLEEARIIGIDAYYAVVSQSSMTAGKCRHCQRNAAGNLMCHACNNWQ</sequence>